<keyword evidence="3" id="KW-1185">Reference proteome</keyword>
<dbReference type="GO" id="GO:0031333">
    <property type="term" value="P:negative regulation of protein-containing complex assembly"/>
    <property type="evidence" value="ECO:0007669"/>
    <property type="project" value="EnsemblFungi"/>
</dbReference>
<dbReference type="HOGENOM" id="CLU_084528_0_0_1"/>
<dbReference type="EMBL" id="CR382137">
    <property type="protein sequence ID" value="CAG88334.2"/>
    <property type="molecule type" value="Genomic_DNA"/>
</dbReference>
<dbReference type="InParanoid" id="Q6BNZ6"/>
<dbReference type="GO" id="GO:0002181">
    <property type="term" value="P:cytoplasmic translation"/>
    <property type="evidence" value="ECO:0007669"/>
    <property type="project" value="EnsemblFungi"/>
</dbReference>
<dbReference type="AlphaFoldDB" id="Q6BNZ6"/>
<evidence type="ECO:0000313" key="3">
    <source>
        <dbReference type="Proteomes" id="UP000000599"/>
    </source>
</evidence>
<dbReference type="SMART" id="SM00591">
    <property type="entry name" value="RWD"/>
    <property type="match status" value="1"/>
</dbReference>
<proteinExistence type="predicted"/>
<dbReference type="VEuPathDB" id="FungiDB:DEHA2E17798g"/>
<reference evidence="2 3" key="1">
    <citation type="journal article" date="2004" name="Nature">
        <title>Genome evolution in yeasts.</title>
        <authorList>
            <consortium name="Genolevures"/>
            <person name="Dujon B."/>
            <person name="Sherman D."/>
            <person name="Fischer G."/>
            <person name="Durrens P."/>
            <person name="Casaregola S."/>
            <person name="Lafontaine I."/>
            <person name="de Montigny J."/>
            <person name="Marck C."/>
            <person name="Neuveglise C."/>
            <person name="Talla E."/>
            <person name="Goffard N."/>
            <person name="Frangeul L."/>
            <person name="Aigle M."/>
            <person name="Anthouard V."/>
            <person name="Babour A."/>
            <person name="Barbe V."/>
            <person name="Barnay S."/>
            <person name="Blanchin S."/>
            <person name="Beckerich J.M."/>
            <person name="Beyne E."/>
            <person name="Bleykasten C."/>
            <person name="Boisrame A."/>
            <person name="Boyer J."/>
            <person name="Cattolico L."/>
            <person name="Confanioleri F."/>
            <person name="de Daruvar A."/>
            <person name="Despons L."/>
            <person name="Fabre E."/>
            <person name="Fairhead C."/>
            <person name="Ferry-Dumazet H."/>
            <person name="Groppi A."/>
            <person name="Hantraye F."/>
            <person name="Hennequin C."/>
            <person name="Jauniaux N."/>
            <person name="Joyet P."/>
            <person name="Kachouri R."/>
            <person name="Kerrest A."/>
            <person name="Koszul R."/>
            <person name="Lemaire M."/>
            <person name="Lesur I."/>
            <person name="Ma L."/>
            <person name="Muller H."/>
            <person name="Nicaud J.M."/>
            <person name="Nikolski M."/>
            <person name="Oztas S."/>
            <person name="Ozier-Kalogeropoulos O."/>
            <person name="Pellenz S."/>
            <person name="Potier S."/>
            <person name="Richard G.F."/>
            <person name="Straub M.L."/>
            <person name="Suleau A."/>
            <person name="Swennene D."/>
            <person name="Tekaia F."/>
            <person name="Wesolowski-Louvel M."/>
            <person name="Westhof E."/>
            <person name="Wirth B."/>
            <person name="Zeniou-Meyer M."/>
            <person name="Zivanovic I."/>
            <person name="Bolotin-Fukuhara M."/>
            <person name="Thierry A."/>
            <person name="Bouchier C."/>
            <person name="Caudron B."/>
            <person name="Scarpelli C."/>
            <person name="Gaillardin C."/>
            <person name="Weissenbach J."/>
            <person name="Wincker P."/>
            <person name="Souciet J.L."/>
        </authorList>
    </citation>
    <scope>NUCLEOTIDE SEQUENCE [LARGE SCALE GENOMIC DNA]</scope>
    <source>
        <strain evidence="3">ATCC 36239 / CBS 767 / BCRC 21394 / JCM 1990 / NBRC 0083 / IGC 2968</strain>
    </source>
</reference>
<dbReference type="Pfam" id="PF05773">
    <property type="entry name" value="RWD"/>
    <property type="match status" value="1"/>
</dbReference>
<dbReference type="InterPro" id="IPR016135">
    <property type="entry name" value="UBQ-conjugating_enzyme/RWD"/>
</dbReference>
<evidence type="ECO:0000313" key="2">
    <source>
        <dbReference type="EMBL" id="CAG88334.2"/>
    </source>
</evidence>
<dbReference type="SUPFAM" id="SSF54495">
    <property type="entry name" value="UBC-like"/>
    <property type="match status" value="1"/>
</dbReference>
<dbReference type="Proteomes" id="UP000000599">
    <property type="component" value="Chromosome E"/>
</dbReference>
<accession>Q6BNZ6</accession>
<dbReference type="GO" id="GO:0004860">
    <property type="term" value="F:protein kinase inhibitor activity"/>
    <property type="evidence" value="ECO:0007669"/>
    <property type="project" value="EnsemblFungi"/>
</dbReference>
<dbReference type="PROSITE" id="PS50908">
    <property type="entry name" value="RWD"/>
    <property type="match status" value="1"/>
</dbReference>
<dbReference type="PANTHER" id="PTHR12292">
    <property type="entry name" value="RWD DOMAIN-CONTAINING PROTEIN"/>
    <property type="match status" value="1"/>
</dbReference>
<dbReference type="GO" id="GO:1903833">
    <property type="term" value="P:positive regulation of cellular response to amino acid starvation"/>
    <property type="evidence" value="ECO:0007669"/>
    <property type="project" value="EnsemblFungi"/>
</dbReference>
<feature type="domain" description="RWD" evidence="1">
    <location>
        <begin position="9"/>
        <end position="139"/>
    </location>
</feature>
<sequence>MDPQEEQQSELEVLESIYPDELTKYSPTHFSIKLSLDTPSNRKHRLLLDVRYPAEYPEVVPELDIIIPEEEEEEISDDESDDENENETKLMLNLSETIEFESQDINQLVSKLIEEADLQVGMPSVFALATQLKDEAEFLFQNKLEQTQKKYDADSLAKEMEEQKKFHGTKVTKDSWNEWRTKFREEMKVAEKDLENFNKMHNGKLSGKEIFEKGLAGDDEDILNDITDNVKNVTVS</sequence>
<dbReference type="GO" id="GO:0034198">
    <property type="term" value="P:cellular response to amino acid starvation"/>
    <property type="evidence" value="ECO:0007669"/>
    <property type="project" value="EnsemblFungi"/>
</dbReference>
<dbReference type="RefSeq" id="XP_460074.2">
    <property type="nucleotide sequence ID" value="XM_460074.1"/>
</dbReference>
<name>Q6BNZ6_DEBHA</name>
<dbReference type="OrthoDB" id="277175at2759"/>
<organism evidence="2 3">
    <name type="scientific">Debaryomyces hansenii (strain ATCC 36239 / CBS 767 / BCRC 21394 / JCM 1990 / NBRC 0083 / IGC 2968)</name>
    <name type="common">Yeast</name>
    <name type="synonym">Torulaspora hansenii</name>
    <dbReference type="NCBI Taxonomy" id="284592"/>
    <lineage>
        <taxon>Eukaryota</taxon>
        <taxon>Fungi</taxon>
        <taxon>Dikarya</taxon>
        <taxon>Ascomycota</taxon>
        <taxon>Saccharomycotina</taxon>
        <taxon>Pichiomycetes</taxon>
        <taxon>Debaryomycetaceae</taxon>
        <taxon>Debaryomyces</taxon>
    </lineage>
</organism>
<dbReference type="STRING" id="284592.Q6BNZ6"/>
<dbReference type="KEGG" id="dha:DEHA2E17798g"/>
<dbReference type="GeneID" id="2902487"/>
<dbReference type="OMA" id="QWDEHKK"/>
<evidence type="ECO:0000259" key="1">
    <source>
        <dbReference type="PROSITE" id="PS50908"/>
    </source>
</evidence>
<dbReference type="InterPro" id="IPR040213">
    <property type="entry name" value="GIR2-like"/>
</dbReference>
<gene>
    <name evidence="2" type="ordered locus">DEHA2E17798g</name>
</gene>
<dbReference type="Gene3D" id="3.10.110.10">
    <property type="entry name" value="Ubiquitin Conjugating Enzyme"/>
    <property type="match status" value="1"/>
</dbReference>
<dbReference type="FunCoup" id="Q6BNZ6">
    <property type="interactions" value="814"/>
</dbReference>
<protein>
    <submittedName>
        <fullName evidence="2">DEHA2E17798p</fullName>
    </submittedName>
</protein>
<dbReference type="eggNOG" id="KOG4018">
    <property type="taxonomic scope" value="Eukaryota"/>
</dbReference>
<dbReference type="InterPro" id="IPR006575">
    <property type="entry name" value="RWD_dom"/>
</dbReference>